<gene>
    <name evidence="12" type="ORF">I8748_08755</name>
</gene>
<evidence type="ECO:0000313" key="12">
    <source>
        <dbReference type="EMBL" id="MBH8562264.1"/>
    </source>
</evidence>
<dbReference type="AlphaFoldDB" id="A0A8J7L6G3"/>
<sequence>MAKSRRLAKLGAYLRPHWREATLGIIALLSVNGLGVYIPLLIRACVDKLSTNFSLNEILYYVVQIILLSSAMLLIRMASRIWLFGVGRQVEFDLKQRIFQHLLRLEPSYFATNTIGDLISRATSDVENIRRLLGFAVLSLANTLFAYALTLPVMLGISVNLTLAALAVYPLILLLVNLFSNRLRQQQAKVQEQLSEISELIQEDISGIALIKIYAQEENERRAFAEKNQHLLAANLQLAKSRNTLFPLISGLANLSSLVVIWLGATQISSGTLAVGDFLAILIYIERLVFPTALLGFTITAYQRGEVSIDRLDSIFSVTPKIQDAADVVHLPRDEVKGELIAKNLSYTYPSSSIPALENVNFSIAPGELVAIVGAIGSGKTTLANAIPRLLDIEPGQLFLDGWDITKIALADLRGAIAYVPQDSFLFSTTIKNNIRYGDPLREQEDVEYFAKIAQIDAEISNLAEKYETIVGERGITLSGGQRQRTALARAMLVDAPVLILDDALSSVDNQTATRILNNLSSGKVRKTIIFITHQLSAAAAADRIFVMDKGKIVQVGNHLELVQQQGLYRTLWSQHQVEELLH</sequence>
<reference evidence="12 13" key="1">
    <citation type="journal article" date="2021" name="Int. J. Syst. Evol. Microbiol.">
        <title>Amazonocrinis nigriterrae gen. nov., sp. nov., Atlanticothrix silvestris gen. nov., sp. nov. and Dendronalium phyllosphericum gen. nov., sp. nov., nostocacean cyanobacteria from Brazilian environments.</title>
        <authorList>
            <person name="Alvarenga D.O."/>
            <person name="Andreote A.P.D."/>
            <person name="Branco L.H.Z."/>
            <person name="Delbaje E."/>
            <person name="Cruz R.B."/>
            <person name="Varani A.M."/>
            <person name="Fiore M.F."/>
        </authorList>
    </citation>
    <scope>NUCLEOTIDE SEQUENCE [LARGE SCALE GENOMIC DNA]</scope>
    <source>
        <strain evidence="12 13">CENA67</strain>
    </source>
</reference>
<feature type="transmembrane region" description="Helical" evidence="9">
    <location>
        <begin position="161"/>
        <end position="179"/>
    </location>
</feature>
<evidence type="ECO:0000259" key="10">
    <source>
        <dbReference type="PROSITE" id="PS50893"/>
    </source>
</evidence>
<dbReference type="PROSITE" id="PS50929">
    <property type="entry name" value="ABC_TM1F"/>
    <property type="match status" value="1"/>
</dbReference>
<dbReference type="Proteomes" id="UP000632766">
    <property type="component" value="Unassembled WGS sequence"/>
</dbReference>
<dbReference type="InterPro" id="IPR003439">
    <property type="entry name" value="ABC_transporter-like_ATP-bd"/>
</dbReference>
<evidence type="ECO:0000259" key="11">
    <source>
        <dbReference type="PROSITE" id="PS50929"/>
    </source>
</evidence>
<evidence type="ECO:0000256" key="4">
    <source>
        <dbReference type="ARBA" id="ARBA00022692"/>
    </source>
</evidence>
<dbReference type="InterPro" id="IPR003593">
    <property type="entry name" value="AAA+_ATPase"/>
</dbReference>
<name>A0A8J7L6G3_9NOST</name>
<dbReference type="PROSITE" id="PS50893">
    <property type="entry name" value="ABC_TRANSPORTER_2"/>
    <property type="match status" value="1"/>
</dbReference>
<dbReference type="Pfam" id="PF00005">
    <property type="entry name" value="ABC_tran"/>
    <property type="match status" value="1"/>
</dbReference>
<dbReference type="RefSeq" id="WP_198124232.1">
    <property type="nucleotide sequence ID" value="NZ_JAECZC010000011.1"/>
</dbReference>
<evidence type="ECO:0000256" key="5">
    <source>
        <dbReference type="ARBA" id="ARBA00022741"/>
    </source>
</evidence>
<dbReference type="EMBL" id="JAECZC010000011">
    <property type="protein sequence ID" value="MBH8562264.1"/>
    <property type="molecule type" value="Genomic_DNA"/>
</dbReference>
<dbReference type="InterPro" id="IPR039421">
    <property type="entry name" value="Type_1_exporter"/>
</dbReference>
<keyword evidence="8 9" id="KW-0472">Membrane</keyword>
<dbReference type="SMART" id="SM00382">
    <property type="entry name" value="AAA"/>
    <property type="match status" value="1"/>
</dbReference>
<organism evidence="12 13">
    <name type="scientific">Amazonocrinis nigriterrae CENA67</name>
    <dbReference type="NCBI Taxonomy" id="2794033"/>
    <lineage>
        <taxon>Bacteria</taxon>
        <taxon>Bacillati</taxon>
        <taxon>Cyanobacteriota</taxon>
        <taxon>Cyanophyceae</taxon>
        <taxon>Nostocales</taxon>
        <taxon>Nostocaceae</taxon>
        <taxon>Amazonocrinis</taxon>
        <taxon>Amazonocrinis nigriterrae</taxon>
    </lineage>
</organism>
<evidence type="ECO:0000256" key="6">
    <source>
        <dbReference type="ARBA" id="ARBA00022840"/>
    </source>
</evidence>
<evidence type="ECO:0000256" key="3">
    <source>
        <dbReference type="ARBA" id="ARBA00022475"/>
    </source>
</evidence>
<keyword evidence="13" id="KW-1185">Reference proteome</keyword>
<evidence type="ECO:0000256" key="9">
    <source>
        <dbReference type="SAM" id="Phobius"/>
    </source>
</evidence>
<dbReference type="InterPro" id="IPR027417">
    <property type="entry name" value="P-loop_NTPase"/>
</dbReference>
<dbReference type="GO" id="GO:0005524">
    <property type="term" value="F:ATP binding"/>
    <property type="evidence" value="ECO:0007669"/>
    <property type="project" value="UniProtKB-KW"/>
</dbReference>
<comment type="subcellular location">
    <subcellularLocation>
        <location evidence="1">Cell membrane</location>
        <topology evidence="1">Multi-pass membrane protein</topology>
    </subcellularLocation>
</comment>
<keyword evidence="6 12" id="KW-0067">ATP-binding</keyword>
<evidence type="ECO:0000256" key="2">
    <source>
        <dbReference type="ARBA" id="ARBA00022448"/>
    </source>
</evidence>
<evidence type="ECO:0000256" key="7">
    <source>
        <dbReference type="ARBA" id="ARBA00022989"/>
    </source>
</evidence>
<keyword evidence="2" id="KW-0813">Transport</keyword>
<protein>
    <submittedName>
        <fullName evidence="12">ABC transporter ATP-binding protein</fullName>
    </submittedName>
</protein>
<dbReference type="GO" id="GO:0016887">
    <property type="term" value="F:ATP hydrolysis activity"/>
    <property type="evidence" value="ECO:0007669"/>
    <property type="project" value="InterPro"/>
</dbReference>
<dbReference type="GO" id="GO:0015421">
    <property type="term" value="F:ABC-type oligopeptide transporter activity"/>
    <property type="evidence" value="ECO:0007669"/>
    <property type="project" value="TreeGrafter"/>
</dbReference>
<evidence type="ECO:0000256" key="8">
    <source>
        <dbReference type="ARBA" id="ARBA00023136"/>
    </source>
</evidence>
<feature type="transmembrane region" description="Helical" evidence="9">
    <location>
        <begin position="132"/>
        <end position="155"/>
    </location>
</feature>
<dbReference type="PANTHER" id="PTHR43394">
    <property type="entry name" value="ATP-DEPENDENT PERMEASE MDL1, MITOCHONDRIAL"/>
    <property type="match status" value="1"/>
</dbReference>
<keyword evidence="7 9" id="KW-1133">Transmembrane helix</keyword>
<dbReference type="GO" id="GO:0005886">
    <property type="term" value="C:plasma membrane"/>
    <property type="evidence" value="ECO:0007669"/>
    <property type="project" value="UniProtKB-SubCell"/>
</dbReference>
<dbReference type="SUPFAM" id="SSF90123">
    <property type="entry name" value="ABC transporter transmembrane region"/>
    <property type="match status" value="1"/>
</dbReference>
<dbReference type="InterPro" id="IPR036640">
    <property type="entry name" value="ABC1_TM_sf"/>
</dbReference>
<feature type="transmembrane region" description="Helical" evidence="9">
    <location>
        <begin position="21"/>
        <end position="38"/>
    </location>
</feature>
<dbReference type="Pfam" id="PF00664">
    <property type="entry name" value="ABC_membrane"/>
    <property type="match status" value="1"/>
</dbReference>
<feature type="transmembrane region" description="Helical" evidence="9">
    <location>
        <begin position="278"/>
        <end position="302"/>
    </location>
</feature>
<dbReference type="Gene3D" id="1.20.1560.10">
    <property type="entry name" value="ABC transporter type 1, transmembrane domain"/>
    <property type="match status" value="1"/>
</dbReference>
<feature type="transmembrane region" description="Helical" evidence="9">
    <location>
        <begin position="58"/>
        <end position="75"/>
    </location>
</feature>
<keyword evidence="5" id="KW-0547">Nucleotide-binding</keyword>
<keyword evidence="3" id="KW-1003">Cell membrane</keyword>
<proteinExistence type="predicted"/>
<comment type="caution">
    <text evidence="12">The sequence shown here is derived from an EMBL/GenBank/DDBJ whole genome shotgun (WGS) entry which is preliminary data.</text>
</comment>
<feature type="transmembrane region" description="Helical" evidence="9">
    <location>
        <begin position="245"/>
        <end position="266"/>
    </location>
</feature>
<evidence type="ECO:0000313" key="13">
    <source>
        <dbReference type="Proteomes" id="UP000632766"/>
    </source>
</evidence>
<dbReference type="FunFam" id="3.40.50.300:FF:000221">
    <property type="entry name" value="Multidrug ABC transporter ATP-binding protein"/>
    <property type="match status" value="1"/>
</dbReference>
<dbReference type="Gene3D" id="3.40.50.300">
    <property type="entry name" value="P-loop containing nucleotide triphosphate hydrolases"/>
    <property type="match status" value="1"/>
</dbReference>
<feature type="domain" description="ABC transmembrane type-1" evidence="11">
    <location>
        <begin position="23"/>
        <end position="304"/>
    </location>
</feature>
<dbReference type="CDD" id="cd18541">
    <property type="entry name" value="ABC_6TM_TmrB_like"/>
    <property type="match status" value="1"/>
</dbReference>
<dbReference type="SUPFAM" id="SSF52540">
    <property type="entry name" value="P-loop containing nucleoside triphosphate hydrolases"/>
    <property type="match status" value="1"/>
</dbReference>
<keyword evidence="4 9" id="KW-0812">Transmembrane</keyword>
<dbReference type="PANTHER" id="PTHR43394:SF1">
    <property type="entry name" value="ATP-BINDING CASSETTE SUB-FAMILY B MEMBER 10, MITOCHONDRIAL"/>
    <property type="match status" value="1"/>
</dbReference>
<accession>A0A8J7L6G3</accession>
<dbReference type="InterPro" id="IPR011527">
    <property type="entry name" value="ABC1_TM_dom"/>
</dbReference>
<feature type="domain" description="ABC transporter" evidence="10">
    <location>
        <begin position="340"/>
        <end position="575"/>
    </location>
</feature>
<evidence type="ECO:0000256" key="1">
    <source>
        <dbReference type="ARBA" id="ARBA00004651"/>
    </source>
</evidence>